<evidence type="ECO:0000256" key="6">
    <source>
        <dbReference type="ARBA" id="ARBA00056887"/>
    </source>
</evidence>
<evidence type="ECO:0000313" key="12">
    <source>
        <dbReference type="EMBL" id="KAB1209341.1"/>
    </source>
</evidence>
<sequence>MARLLRNASYLKRSVFVPEGFRRGVLGIPSQSCDFSTKGRRKSKSDGSDSGQDNMSKKDLALQQALDQITSSFGKESIMWLGPSNPSKHVPVISTGSFALDIALGTGGLPKGRVVEIYGPEASGKTTLALHVIAEAQKQGGYCVFVDAEHALDPVLAQTIGVKIDKLLLSQPDCGEQALSLVDTLIRSGSIDVVVVDSVAALVPKGELDGEMGDAHMAMQARLMSQALRKLSHSLSLSQTILIFINQVRAKISTFGGFGGPTEVTCGGNALKFYASVRLNIRRTGLVKKGEETLGSQVLVKVVKNKLAPPFKTAQFELEFGKGICQEAELIELGVKHKFISRAGGYYDLDGETYRGKDVLKKFLAENESAKEELLGKLREKLLHAGTEEEPETDAVTPDPTDEIVSSDSTDEETVTAVEA</sequence>
<comment type="similarity">
    <text evidence="1 7">Belongs to the RecA family.</text>
</comment>
<comment type="caution">
    <text evidence="12">The sequence shown here is derived from an EMBL/GenBank/DDBJ whole genome shotgun (WGS) entry which is preliminary data.</text>
</comment>
<dbReference type="PANTHER" id="PTHR45900">
    <property type="entry name" value="RECA"/>
    <property type="match status" value="1"/>
</dbReference>
<dbReference type="SUPFAM" id="SSF54752">
    <property type="entry name" value="RecA protein, C-terminal domain"/>
    <property type="match status" value="1"/>
</dbReference>
<dbReference type="InterPro" id="IPR003593">
    <property type="entry name" value="AAA+_ATPase"/>
</dbReference>
<dbReference type="Pfam" id="PF21096">
    <property type="entry name" value="RecA_C"/>
    <property type="match status" value="1"/>
</dbReference>
<dbReference type="HAMAP" id="MF_00268">
    <property type="entry name" value="RecA"/>
    <property type="match status" value="1"/>
</dbReference>
<dbReference type="PANTHER" id="PTHR45900:SF6">
    <property type="entry name" value="DNA REPAIR PROTEIN RECA HOMOLOG 3, MITOCHONDRIAL-RELATED"/>
    <property type="match status" value="1"/>
</dbReference>
<dbReference type="PRINTS" id="PR00142">
    <property type="entry name" value="RECA"/>
</dbReference>
<dbReference type="PROSITE" id="PS50163">
    <property type="entry name" value="RECA_3"/>
    <property type="match status" value="1"/>
</dbReference>
<feature type="domain" description="RecA family profile 1" evidence="10">
    <location>
        <begin position="89"/>
        <end position="248"/>
    </location>
</feature>
<dbReference type="AlphaFoldDB" id="A0A6A1V9J4"/>
<evidence type="ECO:0000256" key="7">
    <source>
        <dbReference type="RuleBase" id="RU003422"/>
    </source>
</evidence>
<feature type="region of interest" description="Disordered" evidence="9">
    <location>
        <begin position="32"/>
        <end position="55"/>
    </location>
</feature>
<evidence type="ECO:0000313" key="13">
    <source>
        <dbReference type="Proteomes" id="UP000516437"/>
    </source>
</evidence>
<dbReference type="InterPro" id="IPR027417">
    <property type="entry name" value="P-loop_NTPase"/>
</dbReference>
<evidence type="ECO:0008006" key="14">
    <source>
        <dbReference type="Google" id="ProtNLM"/>
    </source>
</evidence>
<keyword evidence="13" id="KW-1185">Reference proteome</keyword>
<dbReference type="GO" id="GO:0006281">
    <property type="term" value="P:DNA repair"/>
    <property type="evidence" value="ECO:0007669"/>
    <property type="project" value="InterPro"/>
</dbReference>
<dbReference type="InterPro" id="IPR020588">
    <property type="entry name" value="RecA_ATP-bd"/>
</dbReference>
<dbReference type="FunFam" id="3.40.50.300:FF:000087">
    <property type="entry name" value="Recombinase RecA"/>
    <property type="match status" value="1"/>
</dbReference>
<proteinExistence type="inferred from homology"/>
<keyword evidence="5 8" id="KW-0233">DNA recombination</keyword>
<dbReference type="InterPro" id="IPR023400">
    <property type="entry name" value="RecA_C_sf"/>
</dbReference>
<dbReference type="InterPro" id="IPR020587">
    <property type="entry name" value="RecA_monomer-monomer_interface"/>
</dbReference>
<dbReference type="Gene3D" id="3.40.50.300">
    <property type="entry name" value="P-loop containing nucleotide triphosphate hydrolases"/>
    <property type="match status" value="1"/>
</dbReference>
<dbReference type="OrthoDB" id="5957327at2759"/>
<dbReference type="PROSITE" id="PS00321">
    <property type="entry name" value="RECA_1"/>
    <property type="match status" value="1"/>
</dbReference>
<keyword evidence="3 7" id="KW-0067">ATP-binding</keyword>
<dbReference type="GO" id="GO:0006310">
    <property type="term" value="P:DNA recombination"/>
    <property type="evidence" value="ECO:0007669"/>
    <property type="project" value="UniProtKB-KW"/>
</dbReference>
<dbReference type="SMART" id="SM00382">
    <property type="entry name" value="AAA"/>
    <property type="match status" value="1"/>
</dbReference>
<dbReference type="GO" id="GO:0005524">
    <property type="term" value="F:ATP binding"/>
    <property type="evidence" value="ECO:0007669"/>
    <property type="project" value="UniProtKB-KW"/>
</dbReference>
<dbReference type="Proteomes" id="UP000516437">
    <property type="component" value="Chromosome 6"/>
</dbReference>
<protein>
    <recommendedName>
        <fullName evidence="14">DNA repair protein recA-like 3, mitochondrial</fullName>
    </recommendedName>
</protein>
<dbReference type="InterPro" id="IPR020584">
    <property type="entry name" value="DNA_recomb/repair_RecA_CS"/>
</dbReference>
<evidence type="ECO:0000256" key="5">
    <source>
        <dbReference type="ARBA" id="ARBA00023172"/>
    </source>
</evidence>
<dbReference type="Pfam" id="PF00154">
    <property type="entry name" value="RecA_N"/>
    <property type="match status" value="1"/>
</dbReference>
<keyword evidence="2 7" id="KW-0547">Nucleotide-binding</keyword>
<comment type="function">
    <text evidence="6">Involved in recombination ability and DNA strand transfer activity.</text>
</comment>
<evidence type="ECO:0000256" key="4">
    <source>
        <dbReference type="ARBA" id="ARBA00023125"/>
    </source>
</evidence>
<dbReference type="InterPro" id="IPR013765">
    <property type="entry name" value="DNA_recomb/repair_RecA"/>
</dbReference>
<dbReference type="GO" id="GO:0003697">
    <property type="term" value="F:single-stranded DNA binding"/>
    <property type="evidence" value="ECO:0007669"/>
    <property type="project" value="InterPro"/>
</dbReference>
<dbReference type="GO" id="GO:0140664">
    <property type="term" value="F:ATP-dependent DNA damage sensor activity"/>
    <property type="evidence" value="ECO:0007669"/>
    <property type="project" value="InterPro"/>
</dbReference>
<evidence type="ECO:0000259" key="10">
    <source>
        <dbReference type="PROSITE" id="PS50162"/>
    </source>
</evidence>
<evidence type="ECO:0000256" key="8">
    <source>
        <dbReference type="RuleBase" id="RU004527"/>
    </source>
</evidence>
<feature type="domain" description="RecA family profile 2" evidence="11">
    <location>
        <begin position="258"/>
        <end position="329"/>
    </location>
</feature>
<reference evidence="12 13" key="1">
    <citation type="journal article" date="2019" name="Plant Biotechnol. J.">
        <title>The red bayberry genome and genetic basis of sex determination.</title>
        <authorList>
            <person name="Jia H.M."/>
            <person name="Jia H.J."/>
            <person name="Cai Q.L."/>
            <person name="Wang Y."/>
            <person name="Zhao H.B."/>
            <person name="Yang W.F."/>
            <person name="Wang G.Y."/>
            <person name="Li Y.H."/>
            <person name="Zhan D.L."/>
            <person name="Shen Y.T."/>
            <person name="Niu Q.F."/>
            <person name="Chang L."/>
            <person name="Qiu J."/>
            <person name="Zhao L."/>
            <person name="Xie H.B."/>
            <person name="Fu W.Y."/>
            <person name="Jin J."/>
            <person name="Li X.W."/>
            <person name="Jiao Y."/>
            <person name="Zhou C.C."/>
            <person name="Tu T."/>
            <person name="Chai C.Y."/>
            <person name="Gao J.L."/>
            <person name="Fan L.J."/>
            <person name="van de Weg E."/>
            <person name="Wang J.Y."/>
            <person name="Gao Z.S."/>
        </authorList>
    </citation>
    <scope>NUCLEOTIDE SEQUENCE [LARGE SCALE GENOMIC DNA]</scope>
    <source>
        <tissue evidence="12">Leaves</tissue>
    </source>
</reference>
<dbReference type="InterPro" id="IPR049428">
    <property type="entry name" value="RecA-like_N"/>
</dbReference>
<evidence type="ECO:0000259" key="11">
    <source>
        <dbReference type="PROSITE" id="PS50163"/>
    </source>
</evidence>
<evidence type="ECO:0000256" key="9">
    <source>
        <dbReference type="SAM" id="MobiDB-lite"/>
    </source>
</evidence>
<dbReference type="InterPro" id="IPR049261">
    <property type="entry name" value="RecA-like_C"/>
</dbReference>
<keyword evidence="4 8" id="KW-0238">DNA-binding</keyword>
<evidence type="ECO:0000256" key="1">
    <source>
        <dbReference type="ARBA" id="ARBA00009391"/>
    </source>
</evidence>
<dbReference type="NCBIfam" id="TIGR02012">
    <property type="entry name" value="tigrfam_recA"/>
    <property type="match status" value="1"/>
</dbReference>
<dbReference type="EMBL" id="RXIC02000024">
    <property type="protein sequence ID" value="KAB1209341.1"/>
    <property type="molecule type" value="Genomic_DNA"/>
</dbReference>
<name>A0A6A1V9J4_9ROSI</name>
<keyword evidence="8" id="KW-0227">DNA damage</keyword>
<dbReference type="SUPFAM" id="SSF52540">
    <property type="entry name" value="P-loop containing nucleoside triphosphate hydrolases"/>
    <property type="match status" value="1"/>
</dbReference>
<accession>A0A6A1V9J4</accession>
<gene>
    <name evidence="12" type="ORF">CJ030_MR6G016556</name>
</gene>
<evidence type="ECO:0000256" key="3">
    <source>
        <dbReference type="ARBA" id="ARBA00022840"/>
    </source>
</evidence>
<dbReference type="CDD" id="cd00983">
    <property type="entry name" value="RecA"/>
    <property type="match status" value="1"/>
</dbReference>
<feature type="region of interest" description="Disordered" evidence="9">
    <location>
        <begin position="382"/>
        <end position="420"/>
    </location>
</feature>
<dbReference type="PROSITE" id="PS50162">
    <property type="entry name" value="RECA_2"/>
    <property type="match status" value="1"/>
</dbReference>
<evidence type="ECO:0000256" key="2">
    <source>
        <dbReference type="ARBA" id="ARBA00022741"/>
    </source>
</evidence>
<organism evidence="12 13">
    <name type="scientific">Morella rubra</name>
    <name type="common">Chinese bayberry</name>
    <dbReference type="NCBI Taxonomy" id="262757"/>
    <lineage>
        <taxon>Eukaryota</taxon>
        <taxon>Viridiplantae</taxon>
        <taxon>Streptophyta</taxon>
        <taxon>Embryophyta</taxon>
        <taxon>Tracheophyta</taxon>
        <taxon>Spermatophyta</taxon>
        <taxon>Magnoliopsida</taxon>
        <taxon>eudicotyledons</taxon>
        <taxon>Gunneridae</taxon>
        <taxon>Pentapetalae</taxon>
        <taxon>rosids</taxon>
        <taxon>fabids</taxon>
        <taxon>Fagales</taxon>
        <taxon>Myricaceae</taxon>
        <taxon>Morella</taxon>
    </lineage>
</organism>